<dbReference type="Proteomes" id="UP000626844">
    <property type="component" value="Unassembled WGS sequence"/>
</dbReference>
<feature type="region of interest" description="Disordered" evidence="1">
    <location>
        <begin position="91"/>
        <end position="121"/>
    </location>
</feature>
<evidence type="ECO:0000313" key="3">
    <source>
        <dbReference type="EMBL" id="MBD1383554.1"/>
    </source>
</evidence>
<dbReference type="InterPro" id="IPR025711">
    <property type="entry name" value="PepSY"/>
</dbReference>
<dbReference type="Gene3D" id="3.10.450.40">
    <property type="match status" value="2"/>
</dbReference>
<feature type="domain" description="PepSY" evidence="2">
    <location>
        <begin position="34"/>
        <end position="88"/>
    </location>
</feature>
<dbReference type="Pfam" id="PF03413">
    <property type="entry name" value="PepSY"/>
    <property type="match status" value="2"/>
</dbReference>
<organism evidence="3 4">
    <name type="scientific">Metabacillus arenae</name>
    <dbReference type="NCBI Taxonomy" id="2771434"/>
    <lineage>
        <taxon>Bacteria</taxon>
        <taxon>Bacillati</taxon>
        <taxon>Bacillota</taxon>
        <taxon>Bacilli</taxon>
        <taxon>Bacillales</taxon>
        <taxon>Bacillaceae</taxon>
        <taxon>Metabacillus</taxon>
    </lineage>
</organism>
<reference evidence="3" key="1">
    <citation type="submission" date="2020-09" db="EMBL/GenBank/DDBJ databases">
        <title>A novel bacterium of genus Bacillus, isolated from South China Sea.</title>
        <authorList>
            <person name="Huang H."/>
            <person name="Mo K."/>
            <person name="Hu Y."/>
        </authorList>
    </citation>
    <scope>NUCLEOTIDE SEQUENCE</scope>
    <source>
        <strain evidence="3">IB182487</strain>
    </source>
</reference>
<gene>
    <name evidence="3" type="ORF">IC621_25600</name>
</gene>
<evidence type="ECO:0000313" key="4">
    <source>
        <dbReference type="Proteomes" id="UP000626844"/>
    </source>
</evidence>
<feature type="domain" description="PepSY" evidence="2">
    <location>
        <begin position="176"/>
        <end position="229"/>
    </location>
</feature>
<protein>
    <submittedName>
        <fullName evidence="3">PepSY domain-containing protein</fullName>
    </submittedName>
</protein>
<feature type="compositionally biased region" description="Basic and acidic residues" evidence="1">
    <location>
        <begin position="93"/>
        <end position="121"/>
    </location>
</feature>
<comment type="caution">
    <text evidence="3">The sequence shown here is derived from an EMBL/GenBank/DDBJ whole genome shotgun (WGS) entry which is preliminary data.</text>
</comment>
<proteinExistence type="predicted"/>
<accession>A0A926S427</accession>
<keyword evidence="4" id="KW-1185">Reference proteome</keyword>
<evidence type="ECO:0000259" key="2">
    <source>
        <dbReference type="Pfam" id="PF03413"/>
    </source>
</evidence>
<dbReference type="EMBL" id="JACXAI010000063">
    <property type="protein sequence ID" value="MBD1383554.1"/>
    <property type="molecule type" value="Genomic_DNA"/>
</dbReference>
<sequence>MRKKALWMIGIAALVLVIIFGTRQFVIGNNHSLLTEEKINKIVKEKYPGELLSSELTNAKGSKHYKVIVKGKNGTYVVLADANTGEIQQLNQVEKKDPAESKPEENLLTKEEAEKMASKDGTVKSTEFNKEKQLYSVTVENEKTQSIIEINARTRKVENKKEITKTEEQAEPKTQISEKEAKNIALKKMNGTVTDIELNDDDGVLVYEVEMETDKEEAIIFINAFTGEIDGTEKETKDDDDDDE</sequence>
<name>A0A926S427_9BACI</name>
<dbReference type="AlphaFoldDB" id="A0A926S427"/>
<dbReference type="RefSeq" id="WP_191162833.1">
    <property type="nucleotide sequence ID" value="NZ_JACXAI010000063.1"/>
</dbReference>
<evidence type="ECO:0000256" key="1">
    <source>
        <dbReference type="SAM" id="MobiDB-lite"/>
    </source>
</evidence>